<name>A0A179B407_9ACTO</name>
<dbReference type="GO" id="GO:0003677">
    <property type="term" value="F:DNA binding"/>
    <property type="evidence" value="ECO:0007669"/>
    <property type="project" value="InterPro"/>
</dbReference>
<keyword evidence="1" id="KW-0378">Hydrolase</keyword>
<comment type="caution">
    <text evidence="1">The sequence shown here is derived from an EMBL/GenBank/DDBJ whole genome shotgun (WGS) entry which is preliminary data.</text>
</comment>
<gene>
    <name evidence="1" type="ORF">A4H34_01150</name>
</gene>
<keyword evidence="1" id="KW-0540">Nuclease</keyword>
<keyword evidence="1" id="KW-0255">Endonuclease</keyword>
<dbReference type="STRING" id="1823756.A4H34_01150"/>
<sequence length="306" mass="34260">MNPQAQPPLWSEEELSADSAKAISRFRETRVQEPLELYLDHFDAHRRNIEDIFEKTCCLTRLRDQAHELLTRHGYLTEIRYLTSPSVSEDDLKVLTDAKLSHSYLEKNPGAAQSIIDVVLLGLDRERFPWLGENRMPTAEENTAAIVSTAALIANQKVQTARRSAAKNLQEDEVAKALLASGYVEVERRSVDNFSRIPGPGEFCKESLFGGRKADLVIGLWDGRAMPTECKVSNSSTNSVKRLNNDAAVKAKVWLREFGTASCIPAAVLSGVFKVHNLLSAQKNDLTIFWSHELETMISFIESTKN</sequence>
<organism evidence="1 2">
    <name type="scientific">Peptidiphaga gingivicola</name>
    <dbReference type="NCBI Taxonomy" id="2741497"/>
    <lineage>
        <taxon>Bacteria</taxon>
        <taxon>Bacillati</taxon>
        <taxon>Actinomycetota</taxon>
        <taxon>Actinomycetes</taxon>
        <taxon>Actinomycetales</taxon>
        <taxon>Actinomycetaceae</taxon>
        <taxon>Peptidiphaga</taxon>
    </lineage>
</organism>
<dbReference type="OrthoDB" id="7431767at2"/>
<dbReference type="EMBL" id="LVZK01000001">
    <property type="protein sequence ID" value="OAP85831.1"/>
    <property type="molecule type" value="Genomic_DNA"/>
</dbReference>
<dbReference type="RefSeq" id="WP_064230791.1">
    <property type="nucleotide sequence ID" value="NZ_LVZK01000001.1"/>
</dbReference>
<dbReference type="GO" id="GO:0009036">
    <property type="term" value="F:type II site-specific deoxyribonuclease activity"/>
    <property type="evidence" value="ECO:0007669"/>
    <property type="project" value="InterPro"/>
</dbReference>
<accession>A0A179B407</accession>
<evidence type="ECO:0000313" key="1">
    <source>
        <dbReference type="EMBL" id="OAP85831.1"/>
    </source>
</evidence>
<dbReference type="InterPro" id="IPR019072">
    <property type="entry name" value="Restrct_endonuc_II_XamI"/>
</dbReference>
<keyword evidence="2" id="KW-1185">Reference proteome</keyword>
<dbReference type="Pfam" id="PF09572">
    <property type="entry name" value="RE_XamI"/>
    <property type="match status" value="1"/>
</dbReference>
<dbReference type="GO" id="GO:0009307">
    <property type="term" value="P:DNA restriction-modification system"/>
    <property type="evidence" value="ECO:0007669"/>
    <property type="project" value="InterPro"/>
</dbReference>
<proteinExistence type="predicted"/>
<dbReference type="Proteomes" id="UP000078368">
    <property type="component" value="Unassembled WGS sequence"/>
</dbReference>
<dbReference type="AlphaFoldDB" id="A0A179B407"/>
<protein>
    <submittedName>
        <fullName evidence="1">Restriction endonuclease</fullName>
    </submittedName>
</protein>
<evidence type="ECO:0000313" key="2">
    <source>
        <dbReference type="Proteomes" id="UP000078368"/>
    </source>
</evidence>
<reference evidence="1 2" key="1">
    <citation type="submission" date="2016-04" db="EMBL/GenBank/DDBJ databases">
        <title>Peptidophaga gingivicola gen. nov., sp. nov., isolated from human subgingival plaque.</title>
        <authorList>
            <person name="Beall C.J."/>
            <person name="Mokrzan E.M."/>
            <person name="Griffen A.L."/>
            <person name="Leys E.J."/>
        </authorList>
    </citation>
    <scope>NUCLEOTIDE SEQUENCE [LARGE SCALE GENOMIC DNA]</scope>
    <source>
        <strain evidence="1 2">BA112</strain>
    </source>
</reference>